<evidence type="ECO:0000313" key="2">
    <source>
        <dbReference type="Proteomes" id="UP001347796"/>
    </source>
</evidence>
<name>A0AAN8J186_PATCE</name>
<dbReference type="InterPro" id="IPR012337">
    <property type="entry name" value="RNaseH-like_sf"/>
</dbReference>
<dbReference type="PANTHER" id="PTHR46880:SF5">
    <property type="entry name" value="DUF4371 DOMAIN-CONTAINING PROTEIN"/>
    <property type="match status" value="1"/>
</dbReference>
<accession>A0AAN8J186</accession>
<dbReference type="PANTHER" id="PTHR46880">
    <property type="entry name" value="RAS-ASSOCIATING DOMAIN-CONTAINING PROTEIN"/>
    <property type="match status" value="1"/>
</dbReference>
<evidence type="ECO:0008006" key="3">
    <source>
        <dbReference type="Google" id="ProtNLM"/>
    </source>
</evidence>
<gene>
    <name evidence="1" type="ORF">SNE40_020399</name>
</gene>
<comment type="caution">
    <text evidence="1">The sequence shown here is derived from an EMBL/GenBank/DDBJ whole genome shotgun (WGS) entry which is preliminary data.</text>
</comment>
<keyword evidence="2" id="KW-1185">Reference proteome</keyword>
<protein>
    <recommendedName>
        <fullName evidence="3">Zinc finger protein 862-like</fullName>
    </recommendedName>
</protein>
<evidence type="ECO:0000313" key="1">
    <source>
        <dbReference type="EMBL" id="KAK6169323.1"/>
    </source>
</evidence>
<proteinExistence type="predicted"/>
<dbReference type="EMBL" id="JAZGQO010000015">
    <property type="protein sequence ID" value="KAK6169323.1"/>
    <property type="molecule type" value="Genomic_DNA"/>
</dbReference>
<organism evidence="1 2">
    <name type="scientific">Patella caerulea</name>
    <name type="common">Rayed Mediterranean limpet</name>
    <dbReference type="NCBI Taxonomy" id="87958"/>
    <lineage>
        <taxon>Eukaryota</taxon>
        <taxon>Metazoa</taxon>
        <taxon>Spiralia</taxon>
        <taxon>Lophotrochozoa</taxon>
        <taxon>Mollusca</taxon>
        <taxon>Gastropoda</taxon>
        <taxon>Patellogastropoda</taxon>
        <taxon>Patelloidea</taxon>
        <taxon>Patellidae</taxon>
        <taxon>Patella</taxon>
    </lineage>
</organism>
<dbReference type="Proteomes" id="UP001347796">
    <property type="component" value="Unassembled WGS sequence"/>
</dbReference>
<sequence length="213" mass="24357">MGSDEAAVMLGKRGGEAALLKSHCPHLVEVHCVAHRLALAIVDVAKKSPDVSSYESMLNILTTYFRRSPKQLSQLRQDILDQPKVKPPEVHRVRWLSMTQAIDNIIKTLPALLKMLEDQAENDITASPLYEYLKTYRFMFMTAFLQDLFTGIGILSRGLQSRDLNYEKMTMLVHSFILSLKSTYLVDSPEYGPKLGLFYVKLETHTCRTWDKY</sequence>
<dbReference type="SUPFAM" id="SSF53098">
    <property type="entry name" value="Ribonuclease H-like"/>
    <property type="match status" value="1"/>
</dbReference>
<dbReference type="AlphaFoldDB" id="A0AAN8J186"/>
<reference evidence="1 2" key="1">
    <citation type="submission" date="2024-01" db="EMBL/GenBank/DDBJ databases">
        <title>The genome of the rayed Mediterranean limpet Patella caerulea (Linnaeus, 1758).</title>
        <authorList>
            <person name="Anh-Thu Weber A."/>
            <person name="Halstead-Nussloch G."/>
        </authorList>
    </citation>
    <scope>NUCLEOTIDE SEQUENCE [LARGE SCALE GENOMIC DNA]</scope>
    <source>
        <strain evidence="1">AATW-2023a</strain>
        <tissue evidence="1">Whole specimen</tissue>
    </source>
</reference>